<proteinExistence type="inferred from homology"/>
<dbReference type="SUPFAM" id="SSF56954">
    <property type="entry name" value="Outer membrane efflux proteins (OEP)"/>
    <property type="match status" value="1"/>
</dbReference>
<dbReference type="GO" id="GO:1990281">
    <property type="term" value="C:efflux pump complex"/>
    <property type="evidence" value="ECO:0007669"/>
    <property type="project" value="TreeGrafter"/>
</dbReference>
<evidence type="ECO:0000256" key="7">
    <source>
        <dbReference type="ARBA" id="ARBA00023237"/>
    </source>
</evidence>
<evidence type="ECO:0000256" key="10">
    <source>
        <dbReference type="SAM" id="SignalP"/>
    </source>
</evidence>
<evidence type="ECO:0000256" key="2">
    <source>
        <dbReference type="ARBA" id="ARBA00007613"/>
    </source>
</evidence>
<accession>A0A552D7J9</accession>
<keyword evidence="10" id="KW-0732">Signal</keyword>
<dbReference type="Proteomes" id="UP000320551">
    <property type="component" value="Unassembled WGS sequence"/>
</dbReference>
<evidence type="ECO:0000256" key="9">
    <source>
        <dbReference type="SAM" id="MobiDB-lite"/>
    </source>
</evidence>
<evidence type="ECO:0000313" key="11">
    <source>
        <dbReference type="EMBL" id="TRU18203.1"/>
    </source>
</evidence>
<evidence type="ECO:0000256" key="5">
    <source>
        <dbReference type="ARBA" id="ARBA00022692"/>
    </source>
</evidence>
<dbReference type="InterPro" id="IPR003423">
    <property type="entry name" value="OMP_efflux"/>
</dbReference>
<evidence type="ECO:0000256" key="3">
    <source>
        <dbReference type="ARBA" id="ARBA00022448"/>
    </source>
</evidence>
<feature type="coiled-coil region" evidence="8">
    <location>
        <begin position="263"/>
        <end position="290"/>
    </location>
</feature>
<dbReference type="AlphaFoldDB" id="A0A552D7J9"/>
<evidence type="ECO:0000313" key="12">
    <source>
        <dbReference type="Proteomes" id="UP000320551"/>
    </source>
</evidence>
<keyword evidence="5" id="KW-0812">Transmembrane</keyword>
<keyword evidence="7" id="KW-0998">Cell outer membrane</keyword>
<comment type="caution">
    <text evidence="11">The sequence shown here is derived from an EMBL/GenBank/DDBJ whole genome shotgun (WGS) entry which is preliminary data.</text>
</comment>
<keyword evidence="3" id="KW-0813">Transport</keyword>
<keyword evidence="6" id="KW-0472">Membrane</keyword>
<name>A0A552D7J9_MICAE</name>
<evidence type="ECO:0000256" key="8">
    <source>
        <dbReference type="SAM" id="Coils"/>
    </source>
</evidence>
<feature type="signal peptide" evidence="10">
    <location>
        <begin position="1"/>
        <end position="24"/>
    </location>
</feature>
<sequence length="643" mass="71596">MLRKILVNSSILILSLIEVEFAEANPVQTSFSNRFPYLSSLKDSSRETTFEPKLSQQKQNSLETNSKKISSDIVESPMEKQNHNFPSELNSNPNPLLLPTEQDIKQSQEHLIAITLEQAIELAKRNNQQLKIAILQLESSRAGLAEAMAALYPNLSFSTTATRVLSASGELAAQANEKQQIATLNGFETQLQNSQAFVNFLQGRVNAKQEELDQINNIIVPSPPTDIAPDLAQQIEALSPFFVPQSAVTQLAGQTQIQKSIELEFLTRDLQQAQTSLQSQQDQIASTQQSISQISNFVTTTVDGKLSLSYNIYSPGRQANINSAKETLRINELEVTRIEDQLILDVALAYYDLQQADAQVLIFQNDVNDRSKRLESIELMLNVGLATKLDLLNAQVDLDNAIQELRNNQAIQETTRRSLATILNLPASITPTAADTVSQTGVWQLPLDETILLAFKKRVELEQRLAQRQRSGAEQQLALAAIRPSLSLFAEYNVFSLATEDPNPFTPKGTEDGYAFGLNFNWRFFDGGAATSRAKQAATGMAIAEQQYSETANNIRLEVERAYYQLQPQLRNIETATQSIKRAEEALKAAEIRFDLGVNTQTEVLDARNRLVRAQNNLINAIITYNRSFAQLQRAAGLRRGEN</sequence>
<feature type="chain" id="PRO_5021742688" description="TolC family protein" evidence="10">
    <location>
        <begin position="25"/>
        <end position="643"/>
    </location>
</feature>
<dbReference type="EMBL" id="SFBK01000277">
    <property type="protein sequence ID" value="TRU18203.1"/>
    <property type="molecule type" value="Genomic_DNA"/>
</dbReference>
<comment type="similarity">
    <text evidence="2">Belongs to the outer membrane factor (OMF) (TC 1.B.17) family.</text>
</comment>
<feature type="compositionally biased region" description="Polar residues" evidence="9">
    <location>
        <begin position="54"/>
        <end position="64"/>
    </location>
</feature>
<dbReference type="PANTHER" id="PTHR30026">
    <property type="entry name" value="OUTER MEMBRANE PROTEIN TOLC"/>
    <property type="match status" value="1"/>
</dbReference>
<dbReference type="GO" id="GO:0009279">
    <property type="term" value="C:cell outer membrane"/>
    <property type="evidence" value="ECO:0007669"/>
    <property type="project" value="UniProtKB-SubCell"/>
</dbReference>
<evidence type="ECO:0008006" key="13">
    <source>
        <dbReference type="Google" id="ProtNLM"/>
    </source>
</evidence>
<keyword evidence="4" id="KW-1134">Transmembrane beta strand</keyword>
<gene>
    <name evidence="11" type="ORF">EWV80_21020</name>
</gene>
<evidence type="ECO:0000256" key="6">
    <source>
        <dbReference type="ARBA" id="ARBA00023136"/>
    </source>
</evidence>
<comment type="subcellular location">
    <subcellularLocation>
        <location evidence="1">Cell outer membrane</location>
    </subcellularLocation>
</comment>
<protein>
    <recommendedName>
        <fullName evidence="13">TolC family protein</fullName>
    </recommendedName>
</protein>
<dbReference type="PANTHER" id="PTHR30026:SF21">
    <property type="entry name" value="SLR1270 PROTEIN"/>
    <property type="match status" value="1"/>
</dbReference>
<organism evidence="11 12">
    <name type="scientific">Microcystis aeruginosa Ma_QC_B_20070730_S2</name>
    <dbReference type="NCBI Taxonomy" id="2486256"/>
    <lineage>
        <taxon>Bacteria</taxon>
        <taxon>Bacillati</taxon>
        <taxon>Cyanobacteriota</taxon>
        <taxon>Cyanophyceae</taxon>
        <taxon>Oscillatoriophycideae</taxon>
        <taxon>Chroococcales</taxon>
        <taxon>Microcystaceae</taxon>
        <taxon>Microcystis</taxon>
    </lineage>
</organism>
<dbReference type="InterPro" id="IPR051906">
    <property type="entry name" value="TolC-like"/>
</dbReference>
<reference evidence="11 12" key="1">
    <citation type="submission" date="2019-01" db="EMBL/GenBank/DDBJ databases">
        <title>Coherence of Microcystis species and biogeography revealed through population genomics.</title>
        <authorList>
            <person name="Perez-Carrascal O.M."/>
            <person name="Terrat Y."/>
            <person name="Giani A."/>
            <person name="Fortin N."/>
            <person name="Tromas N."/>
            <person name="Shapiro B.J."/>
        </authorList>
    </citation>
    <scope>NUCLEOTIDE SEQUENCE [LARGE SCALE GENOMIC DNA]</scope>
    <source>
        <strain evidence="11">Ma_QC_B_20070730_S2</strain>
    </source>
</reference>
<dbReference type="GO" id="GO:0015562">
    <property type="term" value="F:efflux transmembrane transporter activity"/>
    <property type="evidence" value="ECO:0007669"/>
    <property type="project" value="InterPro"/>
</dbReference>
<keyword evidence="8" id="KW-0175">Coiled coil</keyword>
<evidence type="ECO:0000256" key="4">
    <source>
        <dbReference type="ARBA" id="ARBA00022452"/>
    </source>
</evidence>
<dbReference type="Gene3D" id="1.20.1600.10">
    <property type="entry name" value="Outer membrane efflux proteins (OEP)"/>
    <property type="match status" value="2"/>
</dbReference>
<feature type="coiled-coil region" evidence="8">
    <location>
        <begin position="113"/>
        <end position="140"/>
    </location>
</feature>
<dbReference type="Pfam" id="PF02321">
    <property type="entry name" value="OEP"/>
    <property type="match status" value="2"/>
</dbReference>
<evidence type="ECO:0000256" key="1">
    <source>
        <dbReference type="ARBA" id="ARBA00004442"/>
    </source>
</evidence>
<feature type="region of interest" description="Disordered" evidence="9">
    <location>
        <begin position="49"/>
        <end position="70"/>
    </location>
</feature>
<dbReference type="GO" id="GO:0015288">
    <property type="term" value="F:porin activity"/>
    <property type="evidence" value="ECO:0007669"/>
    <property type="project" value="TreeGrafter"/>
</dbReference>